<keyword evidence="2" id="KW-1185">Reference proteome</keyword>
<dbReference type="Proteomes" id="UP000002534">
    <property type="component" value="Chromosome"/>
</dbReference>
<dbReference type="STRING" id="338963.Pcar_0573"/>
<reference evidence="1 2" key="2">
    <citation type="journal article" date="2012" name="BMC Genomics">
        <title>The genome of Pelobacter carbinolicus reveals surprising metabolic capabilities and physiological features.</title>
        <authorList>
            <person name="Aklujkar M."/>
            <person name="Haveman S.A."/>
            <person name="Didonato R.Jr."/>
            <person name="Chertkov O."/>
            <person name="Han C.S."/>
            <person name="Land M.L."/>
            <person name="Brown P."/>
            <person name="Lovley D.R."/>
        </authorList>
    </citation>
    <scope>NUCLEOTIDE SEQUENCE [LARGE SCALE GENOMIC DNA]</scope>
    <source>
        <strain evidence="2">DSM 2380 / NBRC 103641 / GraBd1</strain>
    </source>
</reference>
<evidence type="ECO:0000313" key="1">
    <source>
        <dbReference type="EMBL" id="ABA87833.1"/>
    </source>
</evidence>
<proteinExistence type="predicted"/>
<evidence type="ECO:0008006" key="3">
    <source>
        <dbReference type="Google" id="ProtNLM"/>
    </source>
</evidence>
<dbReference type="EMBL" id="CP000142">
    <property type="protein sequence ID" value="ABA87833.1"/>
    <property type="molecule type" value="Genomic_DNA"/>
</dbReference>
<dbReference type="HOGENOM" id="CLU_138593_1_0_7"/>
<name>Q3A718_SYNC1</name>
<dbReference type="Pfam" id="PF11756">
    <property type="entry name" value="YgbA_NO"/>
    <property type="match status" value="1"/>
</dbReference>
<dbReference type="eggNOG" id="ENOG5032ZJK">
    <property type="taxonomic scope" value="Bacteria"/>
</dbReference>
<evidence type="ECO:0000313" key="2">
    <source>
        <dbReference type="Proteomes" id="UP000002534"/>
    </source>
</evidence>
<protein>
    <recommendedName>
        <fullName evidence="3">Nitrous oxide-stimulated promoter family protein</fullName>
    </recommendedName>
</protein>
<dbReference type="NCBIfam" id="NF007714">
    <property type="entry name" value="PRK10410.1-2"/>
    <property type="match status" value="1"/>
</dbReference>
<sequence>MATHMSRHRLAREQRTLAYMLRIYCRSHHGTEQQLCPACREVLEYASGRLQQCPFGANKPSCSACPNNCHAPSQRDSLRMVMRFAGPRMLWHHPVLALRHLWDSKVLPLLRRP</sequence>
<dbReference type="InterPro" id="IPR020483">
    <property type="entry name" value="Uncharacterised_YgbA"/>
</dbReference>
<accession>Q3A718</accession>
<dbReference type="KEGG" id="pca:Pcar_0573"/>
<reference evidence="2" key="1">
    <citation type="submission" date="2005-10" db="EMBL/GenBank/DDBJ databases">
        <title>Complete sequence of Pelobacter carbinolicus DSM 2380.</title>
        <authorList>
            <person name="Copeland A."/>
            <person name="Lucas S."/>
            <person name="Lapidus A."/>
            <person name="Barry K."/>
            <person name="Detter J.C."/>
            <person name="Glavina T."/>
            <person name="Hammon N."/>
            <person name="Israni S."/>
            <person name="Pitluck S."/>
            <person name="Chertkov O."/>
            <person name="Schmutz J."/>
            <person name="Larimer F."/>
            <person name="Land M."/>
            <person name="Kyrpides N."/>
            <person name="Ivanova N."/>
            <person name="Richardson P."/>
        </authorList>
    </citation>
    <scope>NUCLEOTIDE SEQUENCE [LARGE SCALE GENOMIC DNA]</scope>
    <source>
        <strain evidence="2">DSM 2380 / NBRC 103641 / GraBd1</strain>
    </source>
</reference>
<organism evidence="1 2">
    <name type="scientific">Syntrophotalea carbinolica (strain DSM 2380 / NBRC 103641 / GraBd1)</name>
    <name type="common">Pelobacter carbinolicus</name>
    <dbReference type="NCBI Taxonomy" id="338963"/>
    <lineage>
        <taxon>Bacteria</taxon>
        <taxon>Pseudomonadati</taxon>
        <taxon>Thermodesulfobacteriota</taxon>
        <taxon>Desulfuromonadia</taxon>
        <taxon>Desulfuromonadales</taxon>
        <taxon>Syntrophotaleaceae</taxon>
        <taxon>Syntrophotalea</taxon>
    </lineage>
</organism>
<dbReference type="AlphaFoldDB" id="Q3A718"/>
<dbReference type="OrthoDB" id="5344095at2"/>
<gene>
    <name evidence="1" type="ordered locus">Pcar_0573</name>
</gene>